<organism evidence="3 4">
    <name type="scientific">Actinomortierella ambigua</name>
    <dbReference type="NCBI Taxonomy" id="1343610"/>
    <lineage>
        <taxon>Eukaryota</taxon>
        <taxon>Fungi</taxon>
        <taxon>Fungi incertae sedis</taxon>
        <taxon>Mucoromycota</taxon>
        <taxon>Mortierellomycotina</taxon>
        <taxon>Mortierellomycetes</taxon>
        <taxon>Mortierellales</taxon>
        <taxon>Mortierellaceae</taxon>
        <taxon>Actinomortierella</taxon>
    </lineage>
</organism>
<dbReference type="Proteomes" id="UP000807716">
    <property type="component" value="Unassembled WGS sequence"/>
</dbReference>
<sequence>MSSPAASPTSTVVSPTLVQPTNPPQGGDNALFGVPSVVGSFNLTAGLLIYSAFLVAFCSTIAFATFQRRRYRNQFREQKRLHNSESGRQAGGDLSNGGSDVHGGDMSDAALFKQASLSRRALMRDVGHGGAEAAALGIGGGAAMAGGARSYEDRERDGRVRFGESDPSALTGRAGGMKKTNYNLNNGNMMSNGMPLEQSIELESYHGQQQGRRDPSMDDNNDYSRPPLQESENYYSSSSSSSAGGGYMDQIEGNSGNGVQYPRPAYQQSSAYQQQQQPSRSPSPPIFVQRTASSRMPRADLYDGNNIYRAESNRRAPAAVGGGSGSGSRRAGAGTSPGSPDMYGSSGGDMGRQGSSGSGRGVPARSAARGAPNPSAMVRSNSTRLPPQMRVATPQPSSLSNQTNSYDY</sequence>
<accession>A0A9P6U2R5</accession>
<feature type="region of interest" description="Disordered" evidence="1">
    <location>
        <begin position="313"/>
        <end position="408"/>
    </location>
</feature>
<feature type="compositionally biased region" description="Low complexity" evidence="1">
    <location>
        <begin position="181"/>
        <end position="194"/>
    </location>
</feature>
<dbReference type="OrthoDB" id="2430970at2759"/>
<feature type="compositionally biased region" description="Gly residues" evidence="1">
    <location>
        <begin position="345"/>
        <end position="360"/>
    </location>
</feature>
<feature type="compositionally biased region" description="Polar residues" evidence="1">
    <location>
        <begin position="1"/>
        <end position="20"/>
    </location>
</feature>
<reference evidence="3" key="1">
    <citation type="journal article" date="2020" name="Fungal Divers.">
        <title>Resolving the Mortierellaceae phylogeny through synthesis of multi-gene phylogenetics and phylogenomics.</title>
        <authorList>
            <person name="Vandepol N."/>
            <person name="Liber J."/>
            <person name="Desiro A."/>
            <person name="Na H."/>
            <person name="Kennedy M."/>
            <person name="Barry K."/>
            <person name="Grigoriev I.V."/>
            <person name="Miller A.N."/>
            <person name="O'Donnell K."/>
            <person name="Stajich J.E."/>
            <person name="Bonito G."/>
        </authorList>
    </citation>
    <scope>NUCLEOTIDE SEQUENCE</scope>
    <source>
        <strain evidence="3">BC1065</strain>
    </source>
</reference>
<dbReference type="EMBL" id="JAAAJB010000396">
    <property type="protein sequence ID" value="KAG0256721.1"/>
    <property type="molecule type" value="Genomic_DNA"/>
</dbReference>
<feature type="compositionally biased region" description="Basic and acidic residues" evidence="1">
    <location>
        <begin position="150"/>
        <end position="164"/>
    </location>
</feature>
<proteinExistence type="predicted"/>
<keyword evidence="2" id="KW-0812">Transmembrane</keyword>
<keyword evidence="2" id="KW-0472">Membrane</keyword>
<evidence type="ECO:0000256" key="2">
    <source>
        <dbReference type="SAM" id="Phobius"/>
    </source>
</evidence>
<keyword evidence="2" id="KW-1133">Transmembrane helix</keyword>
<gene>
    <name evidence="3" type="ORF">DFQ27_005526</name>
</gene>
<name>A0A9P6U2R5_9FUNG</name>
<feature type="region of interest" description="Disordered" evidence="1">
    <location>
        <begin position="1"/>
        <end position="24"/>
    </location>
</feature>
<keyword evidence="4" id="KW-1185">Reference proteome</keyword>
<dbReference type="AlphaFoldDB" id="A0A9P6U2R5"/>
<feature type="transmembrane region" description="Helical" evidence="2">
    <location>
        <begin position="47"/>
        <end position="66"/>
    </location>
</feature>
<evidence type="ECO:0000256" key="1">
    <source>
        <dbReference type="SAM" id="MobiDB-lite"/>
    </source>
</evidence>
<feature type="region of interest" description="Disordered" evidence="1">
    <location>
        <begin position="145"/>
        <end position="300"/>
    </location>
</feature>
<feature type="compositionally biased region" description="Low complexity" evidence="1">
    <location>
        <begin position="327"/>
        <end position="339"/>
    </location>
</feature>
<evidence type="ECO:0000313" key="4">
    <source>
        <dbReference type="Proteomes" id="UP000807716"/>
    </source>
</evidence>
<feature type="region of interest" description="Disordered" evidence="1">
    <location>
        <begin position="77"/>
        <end position="100"/>
    </location>
</feature>
<evidence type="ECO:0000313" key="3">
    <source>
        <dbReference type="EMBL" id="KAG0256721.1"/>
    </source>
</evidence>
<feature type="compositionally biased region" description="Polar residues" evidence="1">
    <location>
        <begin position="394"/>
        <end position="408"/>
    </location>
</feature>
<comment type="caution">
    <text evidence="3">The sequence shown here is derived from an EMBL/GenBank/DDBJ whole genome shotgun (WGS) entry which is preliminary data.</text>
</comment>
<protein>
    <submittedName>
        <fullName evidence="3">Uncharacterized protein</fullName>
    </submittedName>
</protein>
<feature type="compositionally biased region" description="Low complexity" evidence="1">
    <location>
        <begin position="263"/>
        <end position="280"/>
    </location>
</feature>